<evidence type="ECO:0000313" key="4">
    <source>
        <dbReference type="EMBL" id="KAL3881212.1"/>
    </source>
</evidence>
<keyword evidence="5" id="KW-1185">Reference proteome</keyword>
<dbReference type="EMBL" id="JBJQND010000003">
    <property type="protein sequence ID" value="KAL3881212.1"/>
    <property type="molecule type" value="Genomic_DNA"/>
</dbReference>
<organism evidence="4 5">
    <name type="scientific">Sinanodonta woodiana</name>
    <name type="common">Chinese pond mussel</name>
    <name type="synonym">Anodonta woodiana</name>
    <dbReference type="NCBI Taxonomy" id="1069815"/>
    <lineage>
        <taxon>Eukaryota</taxon>
        <taxon>Metazoa</taxon>
        <taxon>Spiralia</taxon>
        <taxon>Lophotrochozoa</taxon>
        <taxon>Mollusca</taxon>
        <taxon>Bivalvia</taxon>
        <taxon>Autobranchia</taxon>
        <taxon>Heteroconchia</taxon>
        <taxon>Palaeoheterodonta</taxon>
        <taxon>Unionida</taxon>
        <taxon>Unionoidea</taxon>
        <taxon>Unionidae</taxon>
        <taxon>Unioninae</taxon>
        <taxon>Sinanodonta</taxon>
    </lineage>
</organism>
<dbReference type="AlphaFoldDB" id="A0ABD3X877"/>
<sequence>MGYAGFDLPVEIFFKNKKKPKSVMFTYDLFLPVDKAIKSNRREKLTFQKPAKEFMDKLIKAGK</sequence>
<evidence type="ECO:0000256" key="2">
    <source>
        <dbReference type="PROSITE-ProRule" id="PRU00376"/>
    </source>
</evidence>
<evidence type="ECO:0000259" key="3">
    <source>
        <dbReference type="PROSITE" id="PS51037"/>
    </source>
</evidence>
<dbReference type="Gene3D" id="2.60.40.1970">
    <property type="entry name" value="YEATS domain"/>
    <property type="match status" value="1"/>
</dbReference>
<comment type="caution">
    <text evidence="4">The sequence shown here is derived from an EMBL/GenBank/DDBJ whole genome shotgun (WGS) entry which is preliminary data.</text>
</comment>
<dbReference type="GO" id="GO:0005634">
    <property type="term" value="C:nucleus"/>
    <property type="evidence" value="ECO:0007669"/>
    <property type="project" value="UniProtKB-SubCell"/>
</dbReference>
<reference evidence="4 5" key="1">
    <citation type="submission" date="2024-11" db="EMBL/GenBank/DDBJ databases">
        <title>Chromosome-level genome assembly of the freshwater bivalve Anodonta woodiana.</title>
        <authorList>
            <person name="Chen X."/>
        </authorList>
    </citation>
    <scope>NUCLEOTIDE SEQUENCE [LARGE SCALE GENOMIC DNA]</scope>
    <source>
        <strain evidence="4">MN2024</strain>
        <tissue evidence="4">Gills</tissue>
    </source>
</reference>
<dbReference type="PANTHER" id="PTHR47827">
    <property type="entry name" value="AHD DOMAIN-CONTAINING PROTEIN"/>
    <property type="match status" value="1"/>
</dbReference>
<accession>A0ABD3X877</accession>
<evidence type="ECO:0000313" key="5">
    <source>
        <dbReference type="Proteomes" id="UP001634394"/>
    </source>
</evidence>
<dbReference type="PANTHER" id="PTHR47827:SF3">
    <property type="entry name" value="AF-9 ANC1 HOMOLOGY DOMAIN-CONTAINING PROTEIN"/>
    <property type="match status" value="1"/>
</dbReference>
<keyword evidence="1 2" id="KW-0539">Nucleus</keyword>
<dbReference type="InterPro" id="IPR038704">
    <property type="entry name" value="YEAST_sf"/>
</dbReference>
<feature type="domain" description="YEATS" evidence="3">
    <location>
        <begin position="1"/>
        <end position="61"/>
    </location>
</feature>
<feature type="non-terminal residue" evidence="4">
    <location>
        <position position="63"/>
    </location>
</feature>
<evidence type="ECO:0000256" key="1">
    <source>
        <dbReference type="ARBA" id="ARBA00023242"/>
    </source>
</evidence>
<dbReference type="InterPro" id="IPR055129">
    <property type="entry name" value="YEATS_dom"/>
</dbReference>
<proteinExistence type="predicted"/>
<name>A0ABD3X877_SINWO</name>
<comment type="subcellular location">
    <subcellularLocation>
        <location evidence="2">Nucleus</location>
    </subcellularLocation>
</comment>
<dbReference type="Proteomes" id="UP001634394">
    <property type="component" value="Unassembled WGS sequence"/>
</dbReference>
<gene>
    <name evidence="4" type="ORF">ACJMK2_027668</name>
</gene>
<dbReference type="InterPro" id="IPR052790">
    <property type="entry name" value="YEATS_domain"/>
</dbReference>
<protein>
    <recommendedName>
        <fullName evidence="3">YEATS domain-containing protein</fullName>
    </recommendedName>
</protein>
<dbReference type="PROSITE" id="PS51037">
    <property type="entry name" value="YEATS"/>
    <property type="match status" value="1"/>
</dbReference>